<proteinExistence type="predicted"/>
<feature type="non-terminal residue" evidence="2">
    <location>
        <position position="101"/>
    </location>
</feature>
<evidence type="ECO:0000313" key="3">
    <source>
        <dbReference type="Proteomes" id="UP001281003"/>
    </source>
</evidence>
<reference evidence="2" key="2">
    <citation type="submission" date="2023-07" db="EMBL/GenBank/DDBJ databases">
        <authorList>
            <consortium name="Lawrence Berkeley National Laboratory"/>
            <person name="Haridas S."/>
            <person name="Hensen N."/>
            <person name="Bonometti L."/>
            <person name="Westerberg I."/>
            <person name="Brannstrom I.O."/>
            <person name="Guillou S."/>
            <person name="Cros-Aarteil S."/>
            <person name="Calhoun S."/>
            <person name="Kuo A."/>
            <person name="Mondo S."/>
            <person name="Pangilinan J."/>
            <person name="Riley R."/>
            <person name="LaButti K."/>
            <person name="Andreopoulos B."/>
            <person name="Lipzen A."/>
            <person name="Chen C."/>
            <person name="Yanf M."/>
            <person name="Daum C."/>
            <person name="Ng V."/>
            <person name="Clum A."/>
            <person name="Steindorff A."/>
            <person name="Ohm R."/>
            <person name="Martin F."/>
            <person name="Silar P."/>
            <person name="Natvig D."/>
            <person name="Lalanne C."/>
            <person name="Gautier V."/>
            <person name="Ament-velasquez S.L."/>
            <person name="Kruys A."/>
            <person name="Hutchinson M.I."/>
            <person name="Powell A.J."/>
            <person name="Barry K."/>
            <person name="Miller A.N."/>
            <person name="Grigoriev I.V."/>
            <person name="Debuchy R."/>
            <person name="Gladieux P."/>
            <person name="Thoren M.H."/>
            <person name="Johannesson H."/>
        </authorList>
    </citation>
    <scope>NUCLEOTIDE SEQUENCE</scope>
    <source>
        <strain evidence="2">FGSC 1904</strain>
    </source>
</reference>
<reference evidence="2" key="1">
    <citation type="journal article" date="2023" name="Mol. Phylogenet. Evol.">
        <title>Genome-scale phylogeny and comparative genomics of the fungal order Sordariales.</title>
        <authorList>
            <person name="Hensen N."/>
            <person name="Bonometti L."/>
            <person name="Westerberg I."/>
            <person name="Brannstrom I.O."/>
            <person name="Guillou S."/>
            <person name="Cros-Aarteil S."/>
            <person name="Calhoun S."/>
            <person name="Haridas S."/>
            <person name="Kuo A."/>
            <person name="Mondo S."/>
            <person name="Pangilinan J."/>
            <person name="Riley R."/>
            <person name="LaButti K."/>
            <person name="Andreopoulos B."/>
            <person name="Lipzen A."/>
            <person name="Chen C."/>
            <person name="Yan M."/>
            <person name="Daum C."/>
            <person name="Ng V."/>
            <person name="Clum A."/>
            <person name="Steindorff A."/>
            <person name="Ohm R.A."/>
            <person name="Martin F."/>
            <person name="Silar P."/>
            <person name="Natvig D.O."/>
            <person name="Lalanne C."/>
            <person name="Gautier V."/>
            <person name="Ament-Velasquez S.L."/>
            <person name="Kruys A."/>
            <person name="Hutchinson M.I."/>
            <person name="Powell A.J."/>
            <person name="Barry K."/>
            <person name="Miller A.N."/>
            <person name="Grigoriev I.V."/>
            <person name="Debuchy R."/>
            <person name="Gladieux P."/>
            <person name="Hiltunen Thoren M."/>
            <person name="Johannesson H."/>
        </authorList>
    </citation>
    <scope>NUCLEOTIDE SEQUENCE</scope>
    <source>
        <strain evidence="2">FGSC 1904</strain>
    </source>
</reference>
<protein>
    <recommendedName>
        <fullName evidence="4">Secreted protein</fullName>
    </recommendedName>
</protein>
<sequence>MVVHLLLLWLFLLPRFQFAPRVRARAAARWWWWWSLKVAAAAAAEGVSVSVTVTTEGTTRGVVVVTICMVAETEETSGTRAKREHGKNNMVMGIILTAATL</sequence>
<organism evidence="2 3">
    <name type="scientific">Sordaria brevicollis</name>
    <dbReference type="NCBI Taxonomy" id="83679"/>
    <lineage>
        <taxon>Eukaryota</taxon>
        <taxon>Fungi</taxon>
        <taxon>Dikarya</taxon>
        <taxon>Ascomycota</taxon>
        <taxon>Pezizomycotina</taxon>
        <taxon>Sordariomycetes</taxon>
        <taxon>Sordariomycetidae</taxon>
        <taxon>Sordariales</taxon>
        <taxon>Sordariaceae</taxon>
        <taxon>Sordaria</taxon>
    </lineage>
</organism>
<gene>
    <name evidence="2" type="ORF">B0T20DRAFT_420465</name>
</gene>
<accession>A0AAE0UA19</accession>
<feature type="signal peptide" evidence="1">
    <location>
        <begin position="1"/>
        <end position="24"/>
    </location>
</feature>
<keyword evidence="3" id="KW-1185">Reference proteome</keyword>
<evidence type="ECO:0000313" key="2">
    <source>
        <dbReference type="EMBL" id="KAK3395994.1"/>
    </source>
</evidence>
<name>A0AAE0UA19_SORBR</name>
<keyword evidence="1" id="KW-0732">Signal</keyword>
<evidence type="ECO:0000256" key="1">
    <source>
        <dbReference type="SAM" id="SignalP"/>
    </source>
</evidence>
<dbReference type="AlphaFoldDB" id="A0AAE0UA19"/>
<evidence type="ECO:0008006" key="4">
    <source>
        <dbReference type="Google" id="ProtNLM"/>
    </source>
</evidence>
<comment type="caution">
    <text evidence="2">The sequence shown here is derived from an EMBL/GenBank/DDBJ whole genome shotgun (WGS) entry which is preliminary data.</text>
</comment>
<dbReference type="EMBL" id="JAUTDP010000010">
    <property type="protein sequence ID" value="KAK3395994.1"/>
    <property type="molecule type" value="Genomic_DNA"/>
</dbReference>
<dbReference type="Proteomes" id="UP001281003">
    <property type="component" value="Unassembled WGS sequence"/>
</dbReference>
<feature type="chain" id="PRO_5041910036" description="Secreted protein" evidence="1">
    <location>
        <begin position="25"/>
        <end position="101"/>
    </location>
</feature>